<gene>
    <name evidence="2" type="ORF">SAMN04489796_101151</name>
</gene>
<feature type="signal peptide" evidence="1">
    <location>
        <begin position="1"/>
        <end position="18"/>
    </location>
</feature>
<reference evidence="3" key="1">
    <citation type="submission" date="2016-10" db="EMBL/GenBank/DDBJ databases">
        <authorList>
            <person name="Varghese N."/>
            <person name="Submissions S."/>
        </authorList>
    </citation>
    <scope>NUCLEOTIDE SEQUENCE [LARGE SCALE GENOMIC DNA]</scope>
    <source>
        <strain evidence="3">DSM 15363</strain>
    </source>
</reference>
<dbReference type="Proteomes" id="UP000199492">
    <property type="component" value="Unassembled WGS sequence"/>
</dbReference>
<evidence type="ECO:0000313" key="3">
    <source>
        <dbReference type="Proteomes" id="UP000199492"/>
    </source>
</evidence>
<sequence>MKSFFALLVCFISMPGFSQDISSQELLKNAIAYHDPNGNWPSFNDTFTFVMTMPTAPKRTSVISINLPAEYFKVTATKDTVTTTYILDKGKCQMQYNGKVLDSLKAKDKNMTCDRATLYKNYYSYLYGLPMKLKDAGTNLNDTVEKKTFKGKTYLVLKVTYDEAVGSDVWYFYFNPKTYAMEIYQFFKTDEHGKEKPDSGEYILLSEETLLNGIKITKVRAWYYNKADKYLGTDTLVEG</sequence>
<dbReference type="EMBL" id="FNCZ01000001">
    <property type="protein sequence ID" value="SDG63435.1"/>
    <property type="molecule type" value="Genomic_DNA"/>
</dbReference>
<organism evidence="2 3">
    <name type="scientific">Winogradskyella thalassocola</name>
    <dbReference type="NCBI Taxonomy" id="262004"/>
    <lineage>
        <taxon>Bacteria</taxon>
        <taxon>Pseudomonadati</taxon>
        <taxon>Bacteroidota</taxon>
        <taxon>Flavobacteriia</taxon>
        <taxon>Flavobacteriales</taxon>
        <taxon>Flavobacteriaceae</taxon>
        <taxon>Winogradskyella</taxon>
    </lineage>
</organism>
<feature type="chain" id="PRO_5011637910" description="Aspartyl-tRNA synthetase" evidence="1">
    <location>
        <begin position="19"/>
        <end position="239"/>
    </location>
</feature>
<evidence type="ECO:0008006" key="4">
    <source>
        <dbReference type="Google" id="ProtNLM"/>
    </source>
</evidence>
<dbReference type="AlphaFoldDB" id="A0A1G7VUD5"/>
<proteinExistence type="predicted"/>
<keyword evidence="1" id="KW-0732">Signal</keyword>
<keyword evidence="3" id="KW-1185">Reference proteome</keyword>
<dbReference type="Pfam" id="PF20113">
    <property type="entry name" value="DUF6503"/>
    <property type="match status" value="1"/>
</dbReference>
<evidence type="ECO:0000313" key="2">
    <source>
        <dbReference type="EMBL" id="SDG63435.1"/>
    </source>
</evidence>
<protein>
    <recommendedName>
        <fullName evidence="4">Aspartyl-tRNA synthetase</fullName>
    </recommendedName>
</protein>
<name>A0A1G7VUD5_9FLAO</name>
<evidence type="ECO:0000256" key="1">
    <source>
        <dbReference type="SAM" id="SignalP"/>
    </source>
</evidence>
<dbReference type="RefSeq" id="WP_092465678.1">
    <property type="nucleotide sequence ID" value="NZ_FNCZ01000001.1"/>
</dbReference>
<dbReference type="OrthoDB" id="1489248at2"/>
<dbReference type="STRING" id="262004.SAMN04489796_101151"/>
<accession>A0A1G7VUD5</accession>
<dbReference type="InterPro" id="IPR045444">
    <property type="entry name" value="DUF6503"/>
</dbReference>